<sequence>MILAMSLLWIIFRWLDQRNRKIYQTNIGMIKEDGLWMPINPETQETVGYCFIEFGTREEAELAKKKTDGYKLDTGHAFAVNLMEEFDRLINTPDKWITP</sequence>
<evidence type="ECO:0000256" key="2">
    <source>
        <dbReference type="ARBA" id="ARBA00022540"/>
    </source>
</evidence>
<dbReference type="AlphaFoldDB" id="A0ABD2XRV7"/>
<evidence type="ECO:0000256" key="4">
    <source>
        <dbReference type="ARBA" id="ARBA00022917"/>
    </source>
</evidence>
<keyword evidence="8" id="KW-1185">Reference proteome</keyword>
<dbReference type="SUPFAM" id="SSF54928">
    <property type="entry name" value="RNA-binding domain, RBD"/>
    <property type="match status" value="1"/>
</dbReference>
<comment type="caution">
    <text evidence="7">The sequence shown here is derived from an EMBL/GenBank/DDBJ whole genome shotgun (WGS) entry which is preliminary data.</text>
</comment>
<evidence type="ECO:0000313" key="8">
    <source>
        <dbReference type="Proteomes" id="UP001630127"/>
    </source>
</evidence>
<dbReference type="GO" id="GO:0003723">
    <property type="term" value="F:RNA binding"/>
    <property type="evidence" value="ECO:0007669"/>
    <property type="project" value="UniProtKB-KW"/>
</dbReference>
<reference evidence="7 8" key="1">
    <citation type="submission" date="2024-11" db="EMBL/GenBank/DDBJ databases">
        <title>A near-complete genome assembly of Cinchona calisaya.</title>
        <authorList>
            <person name="Lian D.C."/>
            <person name="Zhao X.W."/>
            <person name="Wei L."/>
        </authorList>
    </citation>
    <scope>NUCLEOTIDE SEQUENCE [LARGE SCALE GENOMIC DNA]</scope>
    <source>
        <tissue evidence="7">Nenye</tissue>
    </source>
</reference>
<dbReference type="GO" id="GO:0003743">
    <property type="term" value="F:translation initiation factor activity"/>
    <property type="evidence" value="ECO:0007669"/>
    <property type="project" value="UniProtKB-KW"/>
</dbReference>
<name>A0ABD2XRV7_9GENT</name>
<organism evidence="7 8">
    <name type="scientific">Cinchona calisaya</name>
    <dbReference type="NCBI Taxonomy" id="153742"/>
    <lineage>
        <taxon>Eukaryota</taxon>
        <taxon>Viridiplantae</taxon>
        <taxon>Streptophyta</taxon>
        <taxon>Embryophyta</taxon>
        <taxon>Tracheophyta</taxon>
        <taxon>Spermatophyta</taxon>
        <taxon>Magnoliopsida</taxon>
        <taxon>eudicotyledons</taxon>
        <taxon>Gunneridae</taxon>
        <taxon>Pentapetalae</taxon>
        <taxon>asterids</taxon>
        <taxon>lamiids</taxon>
        <taxon>Gentianales</taxon>
        <taxon>Rubiaceae</taxon>
        <taxon>Cinchonoideae</taxon>
        <taxon>Cinchoneae</taxon>
        <taxon>Cinchona</taxon>
    </lineage>
</organism>
<keyword evidence="3" id="KW-0694">RNA-binding</keyword>
<keyword evidence="1" id="KW-0963">Cytoplasm</keyword>
<keyword evidence="2" id="KW-0396">Initiation factor</keyword>
<accession>A0ABD2XRV7</accession>
<dbReference type="PANTHER" id="PTHR14068">
    <property type="entry name" value="EUKARYOTIC TRANSLATION INITIATION FACTOR 3 EIF3 -RELATED"/>
    <property type="match status" value="1"/>
</dbReference>
<protein>
    <recommendedName>
        <fullName evidence="6">RRM domain-containing protein</fullName>
    </recommendedName>
</protein>
<evidence type="ECO:0000259" key="6">
    <source>
        <dbReference type="Pfam" id="PF00076"/>
    </source>
</evidence>
<dbReference type="Gene3D" id="3.30.70.330">
    <property type="match status" value="1"/>
</dbReference>
<feature type="domain" description="RRM" evidence="6">
    <location>
        <begin position="36"/>
        <end position="73"/>
    </location>
</feature>
<evidence type="ECO:0000256" key="1">
    <source>
        <dbReference type="ARBA" id="ARBA00022490"/>
    </source>
</evidence>
<evidence type="ECO:0000256" key="3">
    <source>
        <dbReference type="ARBA" id="ARBA00022884"/>
    </source>
</evidence>
<evidence type="ECO:0000313" key="7">
    <source>
        <dbReference type="EMBL" id="KAL3497699.1"/>
    </source>
</evidence>
<dbReference type="InterPro" id="IPR011400">
    <property type="entry name" value="EIF3B"/>
</dbReference>
<keyword evidence="5" id="KW-0732">Signal</keyword>
<dbReference type="InterPro" id="IPR035979">
    <property type="entry name" value="RBD_domain_sf"/>
</dbReference>
<keyword evidence="4" id="KW-0648">Protein biosynthesis</keyword>
<gene>
    <name evidence="7" type="ORF">ACH5RR_040431</name>
</gene>
<dbReference type="Pfam" id="PF00076">
    <property type="entry name" value="RRM_1"/>
    <property type="match status" value="1"/>
</dbReference>
<dbReference type="InterPro" id="IPR012677">
    <property type="entry name" value="Nucleotide-bd_a/b_plait_sf"/>
</dbReference>
<proteinExistence type="predicted"/>
<feature type="signal peptide" evidence="5">
    <location>
        <begin position="1"/>
        <end position="17"/>
    </location>
</feature>
<dbReference type="InterPro" id="IPR000504">
    <property type="entry name" value="RRM_dom"/>
</dbReference>
<dbReference type="PANTHER" id="PTHR14068:SF0">
    <property type="entry name" value="EUKARYOTIC TRANSLATION INITIATION FACTOR 3 SUBUNIT B"/>
    <property type="match status" value="1"/>
</dbReference>
<dbReference type="EMBL" id="JBJUIK010000017">
    <property type="protein sequence ID" value="KAL3497699.1"/>
    <property type="molecule type" value="Genomic_DNA"/>
</dbReference>
<dbReference type="Proteomes" id="UP001630127">
    <property type="component" value="Unassembled WGS sequence"/>
</dbReference>
<evidence type="ECO:0000256" key="5">
    <source>
        <dbReference type="SAM" id="SignalP"/>
    </source>
</evidence>
<feature type="chain" id="PRO_5044799735" description="RRM domain-containing protein" evidence="5">
    <location>
        <begin position="18"/>
        <end position="99"/>
    </location>
</feature>